<dbReference type="EMBL" id="FOYZ01000001">
    <property type="protein sequence ID" value="SFR56950.1"/>
    <property type="molecule type" value="Genomic_DNA"/>
</dbReference>
<dbReference type="GO" id="GO:0016787">
    <property type="term" value="F:hydrolase activity"/>
    <property type="evidence" value="ECO:0007669"/>
    <property type="project" value="InterPro"/>
</dbReference>
<dbReference type="AlphaFoldDB" id="A0A1I6HRQ7"/>
<dbReference type="InterPro" id="IPR011105">
    <property type="entry name" value="Cell_wall_hydrolase_SleB"/>
</dbReference>
<name>A0A1I6HRQ7_9FIRM</name>
<keyword evidence="1" id="KW-0812">Transmembrane</keyword>
<organism evidence="3 4">
    <name type="scientific">Anaeromicropila populeti</name>
    <dbReference type="NCBI Taxonomy" id="37658"/>
    <lineage>
        <taxon>Bacteria</taxon>
        <taxon>Bacillati</taxon>
        <taxon>Bacillota</taxon>
        <taxon>Clostridia</taxon>
        <taxon>Lachnospirales</taxon>
        <taxon>Lachnospiraceae</taxon>
        <taxon>Anaeromicropila</taxon>
    </lineage>
</organism>
<dbReference type="Proteomes" id="UP000199659">
    <property type="component" value="Unassembled WGS sequence"/>
</dbReference>
<sequence>MQRLNSVLPVQTQEGGLLFKGCRLSMLIMAYALVAIIIVISQDSSYAGGVYAAEKGTVGLTYEFAENSAEKAQVQFAHIYQATYGSFGLKNQAKEFVTKTLENQSLIENRIMLKGQNLAVDESMLGVNLKTADLKSVSKEEIIESNQASKSNTEALAIKKSKKKSQKTKVIEKEKKEEKESVTLSKKEKEVLLRIVEAEATGEDIKGKMLVANVVLNRVKSKKFPNTVEKVVFQHSGSSYQFSPVKDGRYYSVEITKETRQAVEKVLSGEDDSKGALYFMSRSRACQSSVKWFDNSLTKVVQYGCHEFYK</sequence>
<dbReference type="InterPro" id="IPR042047">
    <property type="entry name" value="SleB_dom1"/>
</dbReference>
<evidence type="ECO:0000313" key="4">
    <source>
        <dbReference type="Proteomes" id="UP000199659"/>
    </source>
</evidence>
<evidence type="ECO:0000313" key="3">
    <source>
        <dbReference type="EMBL" id="SFR56950.1"/>
    </source>
</evidence>
<dbReference type="RefSeq" id="WP_092558816.1">
    <property type="nucleotide sequence ID" value="NZ_FOYZ01000001.1"/>
</dbReference>
<dbReference type="STRING" id="37658.SAMN05661086_00186"/>
<keyword evidence="4" id="KW-1185">Reference proteome</keyword>
<dbReference type="Pfam" id="PF07486">
    <property type="entry name" value="Hydrolase_2"/>
    <property type="match status" value="1"/>
</dbReference>
<accession>A0A1I6HRQ7</accession>
<gene>
    <name evidence="3" type="ORF">SAMN05661086_00186</name>
</gene>
<proteinExistence type="predicted"/>
<keyword evidence="1" id="KW-0472">Membrane</keyword>
<evidence type="ECO:0000259" key="2">
    <source>
        <dbReference type="Pfam" id="PF07486"/>
    </source>
</evidence>
<keyword evidence="1" id="KW-1133">Transmembrane helix</keyword>
<reference evidence="3 4" key="1">
    <citation type="submission" date="2016-10" db="EMBL/GenBank/DDBJ databases">
        <authorList>
            <person name="de Groot N.N."/>
        </authorList>
    </citation>
    <scope>NUCLEOTIDE SEQUENCE [LARGE SCALE GENOMIC DNA]</scope>
    <source>
        <strain evidence="3 4">743A</strain>
    </source>
</reference>
<protein>
    <submittedName>
        <fullName evidence="3">N-acetylmuramoyl-L-alanine amidase</fullName>
    </submittedName>
</protein>
<feature type="transmembrane region" description="Helical" evidence="1">
    <location>
        <begin position="21"/>
        <end position="40"/>
    </location>
</feature>
<dbReference type="OrthoDB" id="9785345at2"/>
<feature type="domain" description="Cell wall hydrolase SleB" evidence="2">
    <location>
        <begin position="202"/>
        <end position="309"/>
    </location>
</feature>
<dbReference type="Gene3D" id="1.10.10.2520">
    <property type="entry name" value="Cell wall hydrolase SleB, domain 1"/>
    <property type="match status" value="1"/>
</dbReference>
<evidence type="ECO:0000256" key="1">
    <source>
        <dbReference type="SAM" id="Phobius"/>
    </source>
</evidence>